<protein>
    <submittedName>
        <fullName evidence="1">Uncharacterized protein</fullName>
    </submittedName>
</protein>
<dbReference type="OrthoDB" id="821805at2"/>
<comment type="caution">
    <text evidence="1">The sequence shown here is derived from an EMBL/GenBank/DDBJ whole genome shotgun (WGS) entry which is preliminary data.</text>
</comment>
<keyword evidence="2" id="KW-1185">Reference proteome</keyword>
<dbReference type="AlphaFoldDB" id="A0A2U0I5V8"/>
<gene>
    <name evidence="1" type="ORF">DDV96_04375</name>
</gene>
<evidence type="ECO:0000313" key="1">
    <source>
        <dbReference type="EMBL" id="PVW16493.1"/>
    </source>
</evidence>
<dbReference type="EMBL" id="QEHR01000002">
    <property type="protein sequence ID" value="PVW16493.1"/>
    <property type="molecule type" value="Genomic_DNA"/>
</dbReference>
<accession>A0A2U0I5V8</accession>
<proteinExistence type="predicted"/>
<organism evidence="1 2">
    <name type="scientific">Marixanthomonas spongiae</name>
    <dbReference type="NCBI Taxonomy" id="2174845"/>
    <lineage>
        <taxon>Bacteria</taxon>
        <taxon>Pseudomonadati</taxon>
        <taxon>Bacteroidota</taxon>
        <taxon>Flavobacteriia</taxon>
        <taxon>Flavobacteriales</taxon>
        <taxon>Flavobacteriaceae</taxon>
        <taxon>Marixanthomonas</taxon>
    </lineage>
</organism>
<reference evidence="1 2" key="1">
    <citation type="submission" date="2018-04" db="EMBL/GenBank/DDBJ databases">
        <title>Marixanthomonas spongiae HN-E44 sp. nov., isolated from a marine sponge.</title>
        <authorList>
            <person name="Luo L."/>
            <person name="Zhuang L."/>
        </authorList>
    </citation>
    <scope>NUCLEOTIDE SEQUENCE [LARGE SCALE GENOMIC DNA]</scope>
    <source>
        <strain evidence="1 2">HN-E44</strain>
    </source>
</reference>
<name>A0A2U0I5V8_9FLAO</name>
<evidence type="ECO:0000313" key="2">
    <source>
        <dbReference type="Proteomes" id="UP000245962"/>
    </source>
</evidence>
<sequence length="67" mass="8008">MKKFFRNIRKNMLKEGKTDNYLKYAIGEIILIIIQKYYLNLKTITYCSPPKRGTQIAHPRRGKDFDL</sequence>
<dbReference type="Proteomes" id="UP000245962">
    <property type="component" value="Unassembled WGS sequence"/>
</dbReference>